<keyword evidence="2" id="KW-1185">Reference proteome</keyword>
<accession>A0A392NSA0</accession>
<name>A0A392NSA0_9FABA</name>
<proteinExistence type="predicted"/>
<organism evidence="1 2">
    <name type="scientific">Trifolium medium</name>
    <dbReference type="NCBI Taxonomy" id="97028"/>
    <lineage>
        <taxon>Eukaryota</taxon>
        <taxon>Viridiplantae</taxon>
        <taxon>Streptophyta</taxon>
        <taxon>Embryophyta</taxon>
        <taxon>Tracheophyta</taxon>
        <taxon>Spermatophyta</taxon>
        <taxon>Magnoliopsida</taxon>
        <taxon>eudicotyledons</taxon>
        <taxon>Gunneridae</taxon>
        <taxon>Pentapetalae</taxon>
        <taxon>rosids</taxon>
        <taxon>fabids</taxon>
        <taxon>Fabales</taxon>
        <taxon>Fabaceae</taxon>
        <taxon>Papilionoideae</taxon>
        <taxon>50 kb inversion clade</taxon>
        <taxon>NPAAA clade</taxon>
        <taxon>Hologalegina</taxon>
        <taxon>IRL clade</taxon>
        <taxon>Trifolieae</taxon>
        <taxon>Trifolium</taxon>
    </lineage>
</organism>
<dbReference type="EMBL" id="LXQA010050057">
    <property type="protein sequence ID" value="MCI02748.1"/>
    <property type="molecule type" value="Genomic_DNA"/>
</dbReference>
<reference evidence="1 2" key="1">
    <citation type="journal article" date="2018" name="Front. Plant Sci.">
        <title>Red Clover (Trifolium pratense) and Zigzag Clover (T. medium) - A Picture of Genomic Similarities and Differences.</title>
        <authorList>
            <person name="Dluhosova J."/>
            <person name="Istvanek J."/>
            <person name="Nedelnik J."/>
            <person name="Repkova J."/>
        </authorList>
    </citation>
    <scope>NUCLEOTIDE SEQUENCE [LARGE SCALE GENOMIC DNA]</scope>
    <source>
        <strain evidence="2">cv. 10/8</strain>
        <tissue evidence="1">Leaf</tissue>
    </source>
</reference>
<dbReference type="Proteomes" id="UP000265520">
    <property type="component" value="Unassembled WGS sequence"/>
</dbReference>
<comment type="caution">
    <text evidence="1">The sequence shown here is derived from an EMBL/GenBank/DDBJ whole genome shotgun (WGS) entry which is preliminary data.</text>
</comment>
<gene>
    <name evidence="1" type="ORF">A2U01_0023782</name>
</gene>
<sequence length="76" mass="8505">MKLNSKWGSGCTNLAIIFFHHLYTAILHHLITADSNPVVKGISRPPSLSTNHTKSFDLSDLVVTALMIFARRNKKE</sequence>
<evidence type="ECO:0000313" key="1">
    <source>
        <dbReference type="EMBL" id="MCI02748.1"/>
    </source>
</evidence>
<dbReference type="AlphaFoldDB" id="A0A392NSA0"/>
<evidence type="ECO:0000313" key="2">
    <source>
        <dbReference type="Proteomes" id="UP000265520"/>
    </source>
</evidence>
<protein>
    <submittedName>
        <fullName evidence="1">Uncharacterized protein</fullName>
    </submittedName>
</protein>